<dbReference type="GeneID" id="61386727"/>
<dbReference type="EMBL" id="JAVDNV010000013">
    <property type="protein sequence ID" value="MDQ2310827.1"/>
    <property type="molecule type" value="Genomic_DNA"/>
</dbReference>
<dbReference type="Proteomes" id="UP001236270">
    <property type="component" value="Unassembled WGS sequence"/>
</dbReference>
<keyword evidence="1" id="KW-0732">Signal</keyword>
<feature type="signal peptide" evidence="1">
    <location>
        <begin position="1"/>
        <end position="22"/>
    </location>
</feature>
<comment type="caution">
    <text evidence="2">The sequence shown here is derived from an EMBL/GenBank/DDBJ whole genome shotgun (WGS) entry which is preliminary data.</text>
</comment>
<name>A0AAW8HQT7_PLUGE</name>
<protein>
    <recommendedName>
        <fullName evidence="4">SH3 domain-containing protein</fullName>
    </recommendedName>
</protein>
<sequence>MKFTSLKSILFIILFTPLIVTGSVPTCEQLQEVVTNETLNGQSNIPAHPFVVAVNNKVYFHTAPDSSCIQHDKFVIAGDYLYAYKIHEGFTYVNYFTVKGNEVKGWVNSSELEELNPIIASPKKNNINISDFIVVSNEDWFGLGNSFSNTLSLSKNHELSSAYIGDFPNDFGGLDKFYSHTYKDFNVISSNVNYNERLWSIDDAYIISDITLTTPKYHTIRNIKVGDRKDDIINKYINIKGFESNSKIIYNLGKMSLTFNLENDVITSIEISSIPE</sequence>
<gene>
    <name evidence="2" type="ORF">RBJ30_17200</name>
</gene>
<evidence type="ECO:0008006" key="4">
    <source>
        <dbReference type="Google" id="ProtNLM"/>
    </source>
</evidence>
<dbReference type="RefSeq" id="WP_146144446.1">
    <property type="nucleotide sequence ID" value="NZ_CBCSIS010000048.1"/>
</dbReference>
<dbReference type="AlphaFoldDB" id="A0AAW8HQT7"/>
<feature type="chain" id="PRO_5043544086" description="SH3 domain-containing protein" evidence="1">
    <location>
        <begin position="23"/>
        <end position="276"/>
    </location>
</feature>
<evidence type="ECO:0000313" key="3">
    <source>
        <dbReference type="Proteomes" id="UP001236270"/>
    </source>
</evidence>
<evidence type="ECO:0000256" key="1">
    <source>
        <dbReference type="SAM" id="SignalP"/>
    </source>
</evidence>
<evidence type="ECO:0000313" key="2">
    <source>
        <dbReference type="EMBL" id="MDQ2310827.1"/>
    </source>
</evidence>
<organism evidence="2 3">
    <name type="scientific">Pluralibacter gergoviae</name>
    <name type="common">Enterobacter gergoviae</name>
    <dbReference type="NCBI Taxonomy" id="61647"/>
    <lineage>
        <taxon>Bacteria</taxon>
        <taxon>Pseudomonadati</taxon>
        <taxon>Pseudomonadota</taxon>
        <taxon>Gammaproteobacteria</taxon>
        <taxon>Enterobacterales</taxon>
        <taxon>Enterobacteriaceae</taxon>
        <taxon>Pluralibacter</taxon>
    </lineage>
</organism>
<accession>A0AAW8HQT7</accession>
<proteinExistence type="predicted"/>
<reference evidence="2" key="1">
    <citation type="submission" date="2023-08" db="EMBL/GenBank/DDBJ databases">
        <title>WGS of pathogenic bacterial species, Los Angeles County Public Health Laboratories.</title>
        <authorList>
            <person name="Garrigues J.M."/>
            <person name="Green N.M."/>
        </authorList>
    </citation>
    <scope>NUCLEOTIDE SEQUENCE</scope>
    <source>
        <strain evidence="2">LACPHL-BACT-2023-00068</strain>
    </source>
</reference>